<organism evidence="2">
    <name type="scientific">Salpingoeca rosetta (strain ATCC 50818 / BSB-021)</name>
    <dbReference type="NCBI Taxonomy" id="946362"/>
    <lineage>
        <taxon>Eukaryota</taxon>
        <taxon>Choanoflagellata</taxon>
        <taxon>Craspedida</taxon>
        <taxon>Salpingoecidae</taxon>
        <taxon>Salpingoeca</taxon>
    </lineage>
</organism>
<dbReference type="EMBL" id="GL832956">
    <property type="protein sequence ID" value="EGD76380.1"/>
    <property type="molecule type" value="Genomic_DNA"/>
</dbReference>
<sequence>MSFVCERRRCEGALVRGASAFCLSVAHGTEEIIDAVALLCGLWHGCCFRHCVAQTLVLGWETRSLVLLTECVRAVLGMLRLPLGAHHRGDAGDRAANGPS</sequence>
<accession>F2TYC1</accession>
<protein>
    <submittedName>
        <fullName evidence="1">Uncharacterized protein</fullName>
    </submittedName>
</protein>
<gene>
    <name evidence="1" type="ORF">PTSG_11686</name>
</gene>
<dbReference type="GeneID" id="16079149"/>
<dbReference type="KEGG" id="sre:PTSG_11686"/>
<evidence type="ECO:0000313" key="1">
    <source>
        <dbReference type="EMBL" id="EGD76380.1"/>
    </source>
</evidence>
<name>F2TYC1_SALR5</name>
<evidence type="ECO:0000313" key="2">
    <source>
        <dbReference type="Proteomes" id="UP000007799"/>
    </source>
</evidence>
<keyword evidence="2" id="KW-1185">Reference proteome</keyword>
<dbReference type="Proteomes" id="UP000007799">
    <property type="component" value="Unassembled WGS sequence"/>
</dbReference>
<reference evidence="1" key="1">
    <citation type="submission" date="2009-08" db="EMBL/GenBank/DDBJ databases">
        <title>Annotation of Salpingoeca rosetta.</title>
        <authorList>
            <consortium name="The Broad Institute Genome Sequencing Platform"/>
            <person name="Russ C."/>
            <person name="Cuomo C."/>
            <person name="Burger G."/>
            <person name="Gray M.W."/>
            <person name="Holland P.W.H."/>
            <person name="King N."/>
            <person name="Lang F.B.F."/>
            <person name="Roger A.J."/>
            <person name="Ruiz-Trillo I."/>
            <person name="Young S.K."/>
            <person name="Zeng Q."/>
            <person name="Gargeya S."/>
            <person name="Alvarado L."/>
            <person name="Berlin A."/>
            <person name="Chapman S.B."/>
            <person name="Chen Z."/>
            <person name="Freedman E."/>
            <person name="Gellesch M."/>
            <person name="Goldberg J."/>
            <person name="Griggs A."/>
            <person name="Gujja S."/>
            <person name="Heilman E."/>
            <person name="Heiman D."/>
            <person name="Howarth C."/>
            <person name="Mehta T."/>
            <person name="Neiman D."/>
            <person name="Pearson M."/>
            <person name="Roberts A."/>
            <person name="Saif S."/>
            <person name="Shea T."/>
            <person name="Shenoy N."/>
            <person name="Sisk P."/>
            <person name="Stolte C."/>
            <person name="Sykes S."/>
            <person name="White J."/>
            <person name="Yandava C."/>
            <person name="Haas B."/>
            <person name="Nusbaum C."/>
            <person name="Birren B."/>
        </authorList>
    </citation>
    <scope>NUCLEOTIDE SEQUENCE [LARGE SCALE GENOMIC DNA]</scope>
    <source>
        <strain evidence="1">ATCC 50818</strain>
    </source>
</reference>
<proteinExistence type="predicted"/>
<dbReference type="RefSeq" id="XP_004998555.1">
    <property type="nucleotide sequence ID" value="XM_004998498.1"/>
</dbReference>
<dbReference type="AlphaFoldDB" id="F2TYC1"/>
<dbReference type="InParanoid" id="F2TYC1"/>